<dbReference type="OrthoDB" id="6359943at2759"/>
<evidence type="ECO:0000313" key="2">
    <source>
        <dbReference type="Proteomes" id="UP000678393"/>
    </source>
</evidence>
<gene>
    <name evidence="1" type="ORF">CUNI_LOCUS16546</name>
</gene>
<dbReference type="EMBL" id="CAJHNH020004412">
    <property type="protein sequence ID" value="CAG5130988.1"/>
    <property type="molecule type" value="Genomic_DNA"/>
</dbReference>
<dbReference type="Proteomes" id="UP000678393">
    <property type="component" value="Unassembled WGS sequence"/>
</dbReference>
<evidence type="ECO:0000313" key="1">
    <source>
        <dbReference type="EMBL" id="CAG5130988.1"/>
    </source>
</evidence>
<proteinExistence type="predicted"/>
<protein>
    <submittedName>
        <fullName evidence="1">Uncharacterized protein</fullName>
    </submittedName>
</protein>
<reference evidence="1" key="1">
    <citation type="submission" date="2021-04" db="EMBL/GenBank/DDBJ databases">
        <authorList>
            <consortium name="Molecular Ecology Group"/>
        </authorList>
    </citation>
    <scope>NUCLEOTIDE SEQUENCE</scope>
</reference>
<dbReference type="AlphaFoldDB" id="A0A8S3ZSN7"/>
<name>A0A8S3ZSN7_9EUPU</name>
<organism evidence="1 2">
    <name type="scientific">Candidula unifasciata</name>
    <dbReference type="NCBI Taxonomy" id="100452"/>
    <lineage>
        <taxon>Eukaryota</taxon>
        <taxon>Metazoa</taxon>
        <taxon>Spiralia</taxon>
        <taxon>Lophotrochozoa</taxon>
        <taxon>Mollusca</taxon>
        <taxon>Gastropoda</taxon>
        <taxon>Heterobranchia</taxon>
        <taxon>Euthyneura</taxon>
        <taxon>Panpulmonata</taxon>
        <taxon>Eupulmonata</taxon>
        <taxon>Stylommatophora</taxon>
        <taxon>Helicina</taxon>
        <taxon>Helicoidea</taxon>
        <taxon>Geomitridae</taxon>
        <taxon>Candidula</taxon>
    </lineage>
</organism>
<accession>A0A8S3ZSN7</accession>
<sequence length="150" mass="17477">MEEEQSKNQFLPKIPVKSPWSSYSYTKAIQESPYKALVGVVIDGRDPERHPEYSRYRIRKQTGLTNRWRLPHSLYSDLLGTAQALKAVNMPFNQNLVSTLSRTYPSMNPMLLTCQDYNDMNEKNWSLLKKSTIQKRTTEDEDHENPMPPV</sequence>
<keyword evidence="2" id="KW-1185">Reference proteome</keyword>
<comment type="caution">
    <text evidence="1">The sequence shown here is derived from an EMBL/GenBank/DDBJ whole genome shotgun (WGS) entry which is preliminary data.</text>
</comment>